<feature type="transmembrane region" description="Helical" evidence="1">
    <location>
        <begin position="88"/>
        <end position="111"/>
    </location>
</feature>
<evidence type="ECO:0000256" key="1">
    <source>
        <dbReference type="SAM" id="Phobius"/>
    </source>
</evidence>
<sequence length="116" mass="13289">MLFGITTDYLSLKFLLDFCDNAIYFIPFSSSFAFSGFPQRKCRNPSGPYFNSSVFQALLYESPFNVSPVINIQMTSKPAFSRLNLSSLLIPFFPLVWGSVLINLFHGFFLFSQHLY</sequence>
<evidence type="ECO:0000313" key="2">
    <source>
        <dbReference type="EMBL" id="CAI9180621.1"/>
    </source>
</evidence>
<protein>
    <submittedName>
        <fullName evidence="2">Uncharacterized protein</fullName>
    </submittedName>
</protein>
<evidence type="ECO:0000313" key="3">
    <source>
        <dbReference type="Proteomes" id="UP001176941"/>
    </source>
</evidence>
<reference evidence="2" key="1">
    <citation type="submission" date="2023-04" db="EMBL/GenBank/DDBJ databases">
        <authorList>
            <consortium name="ELIXIR-Norway"/>
        </authorList>
    </citation>
    <scope>NUCLEOTIDE SEQUENCE [LARGE SCALE GENOMIC DNA]</scope>
</reference>
<dbReference type="EMBL" id="OX460343">
    <property type="protein sequence ID" value="CAI9180621.1"/>
    <property type="molecule type" value="Genomic_DNA"/>
</dbReference>
<keyword evidence="1" id="KW-1133">Transmembrane helix</keyword>
<keyword evidence="1" id="KW-0472">Membrane</keyword>
<keyword evidence="3" id="KW-1185">Reference proteome</keyword>
<accession>A0ABN9A5J6</accession>
<proteinExistence type="predicted"/>
<keyword evidence="1" id="KW-0812">Transmembrane</keyword>
<gene>
    <name evidence="2" type="ORF">MRATA1EN1_LOCUS29583</name>
</gene>
<dbReference type="Proteomes" id="UP001176941">
    <property type="component" value="Chromosome X"/>
</dbReference>
<name>A0ABN9A5J6_RANTA</name>
<organism evidence="2 3">
    <name type="scientific">Rangifer tarandus platyrhynchus</name>
    <name type="common">Svalbard reindeer</name>
    <dbReference type="NCBI Taxonomy" id="3082113"/>
    <lineage>
        <taxon>Eukaryota</taxon>
        <taxon>Metazoa</taxon>
        <taxon>Chordata</taxon>
        <taxon>Craniata</taxon>
        <taxon>Vertebrata</taxon>
        <taxon>Euteleostomi</taxon>
        <taxon>Mammalia</taxon>
        <taxon>Eutheria</taxon>
        <taxon>Laurasiatheria</taxon>
        <taxon>Artiodactyla</taxon>
        <taxon>Ruminantia</taxon>
        <taxon>Pecora</taxon>
        <taxon>Cervidae</taxon>
        <taxon>Odocoileinae</taxon>
        <taxon>Rangifer</taxon>
    </lineage>
</organism>